<sequence>MPRFFLHQPRMPWFQRIAVIVGLFFVALGQMGTARAEELPSFVHNGTLTICTNPTLPPMTFVKGQDVTHPEGFDIDVAHFLATRWHAQLSVITMDFTGLFPSLGAQRCSLVMSGIIQTPSREKSFDAVPYQDTALVVAGRANTPALTSMDELSGKDVAVESGTSYVTRLGIINNALVAAGKAPMVIQQYPTEEQVVQQVLIGRVFAFVSQDVEIFFRMRQLQGKLHILLTPDIPDYRHFAIYLRQNKQDQALLQTAITALETDGTLATLRNKWSITDQSTKNSVNTSSATSIFDWNAFFSALTSTAFLHGALITLAVALLSHIIAITLSVPIAIALNNPKRSVLKIALEGYVALFRAAPTLLQLLFIWNAVPQFFPIFREQWFTPFLATVLALSINESAYQVEINRSALSAVDPGQELGASALGLSRRDIYWRVIFPQAFRIALPPTINEFINLLKTTSLASVISLQELLAVTQIQVARTFAFTEYYAAALVYYLVMVFFFLFLQKRVERRFTWSDRKKVVSNAA</sequence>
<evidence type="ECO:0000256" key="5">
    <source>
        <dbReference type="ARBA" id="ARBA00022692"/>
    </source>
</evidence>
<dbReference type="InterPro" id="IPR000515">
    <property type="entry name" value="MetI-like"/>
</dbReference>
<evidence type="ECO:0000256" key="8">
    <source>
        <dbReference type="ARBA" id="ARBA00023136"/>
    </source>
</evidence>
<comment type="caution">
    <text evidence="11">The sequence shown here is derived from an EMBL/GenBank/DDBJ whole genome shotgun (WGS) entry which is preliminary data.</text>
</comment>
<evidence type="ECO:0000256" key="2">
    <source>
        <dbReference type="ARBA" id="ARBA00010072"/>
    </source>
</evidence>
<organism evidence="11 12">
    <name type="scientific">Acetobacter pomorum</name>
    <dbReference type="NCBI Taxonomy" id="65959"/>
    <lineage>
        <taxon>Bacteria</taxon>
        <taxon>Pseudomonadati</taxon>
        <taxon>Pseudomonadota</taxon>
        <taxon>Alphaproteobacteria</taxon>
        <taxon>Acetobacterales</taxon>
        <taxon>Acetobacteraceae</taxon>
        <taxon>Acetobacter</taxon>
    </lineage>
</organism>
<dbReference type="PROSITE" id="PS50928">
    <property type="entry name" value="ABC_TM1"/>
    <property type="match status" value="1"/>
</dbReference>
<dbReference type="SUPFAM" id="SSF53850">
    <property type="entry name" value="Periplasmic binding protein-like II"/>
    <property type="match status" value="1"/>
</dbReference>
<feature type="transmembrane region" description="Helical" evidence="9">
    <location>
        <begin position="348"/>
        <end position="368"/>
    </location>
</feature>
<evidence type="ECO:0000256" key="7">
    <source>
        <dbReference type="ARBA" id="ARBA00022989"/>
    </source>
</evidence>
<name>A0A2G4R7V4_9PROT</name>
<keyword evidence="4" id="KW-1003">Cell membrane</keyword>
<dbReference type="RefSeq" id="WP_099542369.1">
    <property type="nucleotide sequence ID" value="NZ_PEBQ01000212.1"/>
</dbReference>
<keyword evidence="5 9" id="KW-0812">Transmembrane</keyword>
<keyword evidence="3 9" id="KW-0813">Transport</keyword>
<dbReference type="Gene3D" id="1.10.3720.10">
    <property type="entry name" value="MetI-like"/>
    <property type="match status" value="1"/>
</dbReference>
<dbReference type="PANTHER" id="PTHR30614">
    <property type="entry name" value="MEMBRANE COMPONENT OF AMINO ACID ABC TRANSPORTER"/>
    <property type="match status" value="1"/>
</dbReference>
<dbReference type="InterPro" id="IPR035906">
    <property type="entry name" value="MetI-like_sf"/>
</dbReference>
<accession>A0A2G4R7V4</accession>
<dbReference type="InterPro" id="IPR001638">
    <property type="entry name" value="Solute-binding_3/MltF_N"/>
</dbReference>
<protein>
    <submittedName>
        <fullName evidence="11">Transporter</fullName>
    </submittedName>
</protein>
<feature type="domain" description="ABC transmembrane type-1" evidence="10">
    <location>
        <begin position="311"/>
        <end position="504"/>
    </location>
</feature>
<comment type="subcellular location">
    <subcellularLocation>
        <location evidence="1">Cell inner membrane</location>
        <topology evidence="1">Multi-pass membrane protein</topology>
    </subcellularLocation>
    <subcellularLocation>
        <location evidence="9">Cell membrane</location>
        <topology evidence="9">Multi-pass membrane protein</topology>
    </subcellularLocation>
</comment>
<gene>
    <name evidence="11" type="ORF">CSR02_16045</name>
</gene>
<keyword evidence="7 9" id="KW-1133">Transmembrane helix</keyword>
<dbReference type="Pfam" id="PF00528">
    <property type="entry name" value="BPD_transp_1"/>
    <property type="match status" value="1"/>
</dbReference>
<dbReference type="InterPro" id="IPR043429">
    <property type="entry name" value="ArtM/GltK/GlnP/TcyL/YhdX-like"/>
</dbReference>
<evidence type="ECO:0000256" key="1">
    <source>
        <dbReference type="ARBA" id="ARBA00004429"/>
    </source>
</evidence>
<proteinExistence type="inferred from homology"/>
<keyword evidence="8 9" id="KW-0472">Membrane</keyword>
<dbReference type="AlphaFoldDB" id="A0A2G4R7V4"/>
<evidence type="ECO:0000313" key="12">
    <source>
        <dbReference type="Proteomes" id="UP000228751"/>
    </source>
</evidence>
<dbReference type="GO" id="GO:0043190">
    <property type="term" value="C:ATP-binding cassette (ABC) transporter complex"/>
    <property type="evidence" value="ECO:0007669"/>
    <property type="project" value="InterPro"/>
</dbReference>
<dbReference type="Proteomes" id="UP000228751">
    <property type="component" value="Unassembled WGS sequence"/>
</dbReference>
<keyword evidence="6" id="KW-0029">Amino-acid transport</keyword>
<evidence type="ECO:0000256" key="9">
    <source>
        <dbReference type="RuleBase" id="RU363032"/>
    </source>
</evidence>
<dbReference type="PANTHER" id="PTHR30614:SF0">
    <property type="entry name" value="L-CYSTINE TRANSPORT SYSTEM PERMEASE PROTEIN TCYL"/>
    <property type="match status" value="1"/>
</dbReference>
<evidence type="ECO:0000256" key="4">
    <source>
        <dbReference type="ARBA" id="ARBA00022475"/>
    </source>
</evidence>
<evidence type="ECO:0000313" key="11">
    <source>
        <dbReference type="EMBL" id="PHY92626.1"/>
    </source>
</evidence>
<feature type="transmembrane region" description="Helical" evidence="9">
    <location>
        <begin position="306"/>
        <end position="336"/>
    </location>
</feature>
<dbReference type="GO" id="GO:0006865">
    <property type="term" value="P:amino acid transport"/>
    <property type="evidence" value="ECO:0007669"/>
    <property type="project" value="UniProtKB-KW"/>
</dbReference>
<comment type="similarity">
    <text evidence="2">Belongs to the binding-protein-dependent transport system permease family. HisMQ subfamily.</text>
</comment>
<dbReference type="Gene3D" id="3.40.190.10">
    <property type="entry name" value="Periplasmic binding protein-like II"/>
    <property type="match status" value="2"/>
</dbReference>
<dbReference type="InterPro" id="IPR010065">
    <property type="entry name" value="AA_ABC_transptr_permease_3TM"/>
</dbReference>
<dbReference type="CDD" id="cd06261">
    <property type="entry name" value="TM_PBP2"/>
    <property type="match status" value="1"/>
</dbReference>
<dbReference type="EMBL" id="PEBQ01000212">
    <property type="protein sequence ID" value="PHY92626.1"/>
    <property type="molecule type" value="Genomic_DNA"/>
</dbReference>
<reference evidence="11 12" key="1">
    <citation type="submission" date="2017-10" db="EMBL/GenBank/DDBJ databases">
        <title>Genomic analysis of the genus Acetobacter.</title>
        <authorList>
            <person name="Kim K.H."/>
            <person name="Chun B.H."/>
            <person name="Son A.R."/>
            <person name="Jeon C.O."/>
        </authorList>
    </citation>
    <scope>NUCLEOTIDE SEQUENCE [LARGE SCALE GENOMIC DNA]</scope>
    <source>
        <strain evidence="11 12">LHT 2458</strain>
    </source>
</reference>
<evidence type="ECO:0000259" key="10">
    <source>
        <dbReference type="PROSITE" id="PS50928"/>
    </source>
</evidence>
<evidence type="ECO:0000256" key="3">
    <source>
        <dbReference type="ARBA" id="ARBA00022448"/>
    </source>
</evidence>
<dbReference type="SMART" id="SM00062">
    <property type="entry name" value="PBPb"/>
    <property type="match status" value="1"/>
</dbReference>
<feature type="transmembrane region" description="Helical" evidence="9">
    <location>
        <begin position="486"/>
        <end position="504"/>
    </location>
</feature>
<dbReference type="GO" id="GO:0022857">
    <property type="term" value="F:transmembrane transporter activity"/>
    <property type="evidence" value="ECO:0007669"/>
    <property type="project" value="InterPro"/>
</dbReference>
<evidence type="ECO:0000256" key="6">
    <source>
        <dbReference type="ARBA" id="ARBA00022970"/>
    </source>
</evidence>
<dbReference type="Pfam" id="PF00497">
    <property type="entry name" value="SBP_bac_3"/>
    <property type="match status" value="1"/>
</dbReference>
<keyword evidence="12" id="KW-1185">Reference proteome</keyword>
<dbReference type="OrthoDB" id="9814550at2"/>
<dbReference type="NCBIfam" id="TIGR01726">
    <property type="entry name" value="HEQRo_perm_3TM"/>
    <property type="match status" value="1"/>
</dbReference>
<dbReference type="SUPFAM" id="SSF161098">
    <property type="entry name" value="MetI-like"/>
    <property type="match status" value="1"/>
</dbReference>